<accession>A0ABW2G8E0</accession>
<dbReference type="Proteomes" id="UP001596435">
    <property type="component" value="Unassembled WGS sequence"/>
</dbReference>
<evidence type="ECO:0000313" key="3">
    <source>
        <dbReference type="Proteomes" id="UP001596435"/>
    </source>
</evidence>
<evidence type="ECO:0000256" key="1">
    <source>
        <dbReference type="SAM" id="MobiDB-lite"/>
    </source>
</evidence>
<dbReference type="RefSeq" id="WP_345704043.1">
    <property type="nucleotide sequence ID" value="NZ_BAABKV010000001.1"/>
</dbReference>
<keyword evidence="3" id="KW-1185">Reference proteome</keyword>
<comment type="caution">
    <text evidence="2">The sequence shown here is derived from an EMBL/GenBank/DDBJ whole genome shotgun (WGS) entry which is preliminary data.</text>
</comment>
<evidence type="ECO:0000313" key="2">
    <source>
        <dbReference type="EMBL" id="MFC7184195.1"/>
    </source>
</evidence>
<feature type="region of interest" description="Disordered" evidence="1">
    <location>
        <begin position="1"/>
        <end position="50"/>
    </location>
</feature>
<protein>
    <submittedName>
        <fullName evidence="2">Uncharacterized protein</fullName>
    </submittedName>
</protein>
<organism evidence="2 3">
    <name type="scientific">Kitasatospora paranensis</name>
    <dbReference type="NCBI Taxonomy" id="258053"/>
    <lineage>
        <taxon>Bacteria</taxon>
        <taxon>Bacillati</taxon>
        <taxon>Actinomycetota</taxon>
        <taxon>Actinomycetes</taxon>
        <taxon>Kitasatosporales</taxon>
        <taxon>Streptomycetaceae</taxon>
        <taxon>Kitasatospora</taxon>
    </lineage>
</organism>
<sequence>MTLDGGFGSSATDEAKTPAVRELLSPATDRTAPSVAAPAPISGVDHRCES</sequence>
<name>A0ABW2G8E0_9ACTN</name>
<gene>
    <name evidence="2" type="ORF">ACFQMG_32060</name>
</gene>
<proteinExistence type="predicted"/>
<reference evidence="3" key="1">
    <citation type="journal article" date="2019" name="Int. J. Syst. Evol. Microbiol.">
        <title>The Global Catalogue of Microorganisms (GCM) 10K type strain sequencing project: providing services to taxonomists for standard genome sequencing and annotation.</title>
        <authorList>
            <consortium name="The Broad Institute Genomics Platform"/>
            <consortium name="The Broad Institute Genome Sequencing Center for Infectious Disease"/>
            <person name="Wu L."/>
            <person name="Ma J."/>
        </authorList>
    </citation>
    <scope>NUCLEOTIDE SEQUENCE [LARGE SCALE GENOMIC DNA]</scope>
    <source>
        <strain evidence="3">CGMCC 1.12859</strain>
    </source>
</reference>
<dbReference type="EMBL" id="JBHTAJ010000092">
    <property type="protein sequence ID" value="MFC7184195.1"/>
    <property type="molecule type" value="Genomic_DNA"/>
</dbReference>